<dbReference type="InterPro" id="IPR036457">
    <property type="entry name" value="PPM-type-like_dom_sf"/>
</dbReference>
<protein>
    <submittedName>
        <fullName evidence="1">MAP3K7IP1</fullName>
    </submittedName>
</protein>
<comment type="caution">
    <text evidence="1">The sequence shown here is derived from an EMBL/GenBank/DDBJ whole genome shotgun (WGS) entry which is preliminary data.</text>
</comment>
<reference evidence="1" key="1">
    <citation type="submission" date="2021-03" db="EMBL/GenBank/DDBJ databases">
        <authorList>
            <person name="Bekaert M."/>
        </authorList>
    </citation>
    <scope>NUCLEOTIDE SEQUENCE</scope>
</reference>
<dbReference type="EMBL" id="CAJPWZ010002142">
    <property type="protein sequence ID" value="CAG2231349.1"/>
    <property type="molecule type" value="Genomic_DNA"/>
</dbReference>
<evidence type="ECO:0000313" key="1">
    <source>
        <dbReference type="EMBL" id="CAG2231349.1"/>
    </source>
</evidence>
<accession>A0A8S3TRE3</accession>
<dbReference type="Gene3D" id="3.60.40.10">
    <property type="entry name" value="PPM-type phosphatase domain"/>
    <property type="match status" value="1"/>
</dbReference>
<evidence type="ECO:0000313" key="2">
    <source>
        <dbReference type="Proteomes" id="UP000683360"/>
    </source>
</evidence>
<gene>
    <name evidence="1" type="ORF">MEDL_44153</name>
</gene>
<sequence>MACTRRTVVALGSNSVAMTTITDNESKDIDRQIQQNDDRFTVVKEVINIEMFSSFPKLLRIMSYVLRFIANCRTLSQNRKYQHLEITRYRKFFIWVFDGHDGSRVANFAAQRMPAELLLGQLNNNNTDEEIKEILYQGISHYEACKQYPDTMKQLNNLEKEIPGGTTTT</sequence>
<name>A0A8S3TRE3_MYTED</name>
<dbReference type="Proteomes" id="UP000683360">
    <property type="component" value="Unassembled WGS sequence"/>
</dbReference>
<dbReference type="SUPFAM" id="SSF81606">
    <property type="entry name" value="PP2C-like"/>
    <property type="match status" value="1"/>
</dbReference>
<keyword evidence="2" id="KW-1185">Reference proteome</keyword>
<dbReference type="OrthoDB" id="10049211at2759"/>
<proteinExistence type="predicted"/>
<dbReference type="AlphaFoldDB" id="A0A8S3TRE3"/>
<organism evidence="1 2">
    <name type="scientific">Mytilus edulis</name>
    <name type="common">Blue mussel</name>
    <dbReference type="NCBI Taxonomy" id="6550"/>
    <lineage>
        <taxon>Eukaryota</taxon>
        <taxon>Metazoa</taxon>
        <taxon>Spiralia</taxon>
        <taxon>Lophotrochozoa</taxon>
        <taxon>Mollusca</taxon>
        <taxon>Bivalvia</taxon>
        <taxon>Autobranchia</taxon>
        <taxon>Pteriomorphia</taxon>
        <taxon>Mytilida</taxon>
        <taxon>Mytiloidea</taxon>
        <taxon>Mytilidae</taxon>
        <taxon>Mytilinae</taxon>
        <taxon>Mytilus</taxon>
    </lineage>
</organism>